<evidence type="ECO:0000313" key="1">
    <source>
        <dbReference type="EMBL" id="KHD06321.1"/>
    </source>
</evidence>
<dbReference type="Proteomes" id="UP000030428">
    <property type="component" value="Unassembled WGS sequence"/>
</dbReference>
<gene>
    <name evidence="1" type="ORF">PN36_07600</name>
</gene>
<evidence type="ECO:0000313" key="2">
    <source>
        <dbReference type="Proteomes" id="UP000030428"/>
    </source>
</evidence>
<reference evidence="1 2" key="1">
    <citation type="journal article" date="2016" name="Front. Microbiol.">
        <title>Single-Cell (Meta-)Genomics of a Dimorphic Candidatus Thiomargarita nelsonii Reveals Genomic Plasticity.</title>
        <authorList>
            <person name="Flood B.E."/>
            <person name="Fliss P."/>
            <person name="Jones D.S."/>
            <person name="Dick G.J."/>
            <person name="Jain S."/>
            <person name="Kaster A.K."/>
            <person name="Winkel M."/>
            <person name="Mussmann M."/>
            <person name="Bailey J."/>
        </authorList>
    </citation>
    <scope>NUCLEOTIDE SEQUENCE [LARGE SCALE GENOMIC DNA]</scope>
    <source>
        <strain evidence="1">Hydrate Ridge</strain>
    </source>
</reference>
<dbReference type="EMBL" id="JSZA02000022">
    <property type="protein sequence ID" value="KHD06321.1"/>
    <property type="molecule type" value="Genomic_DNA"/>
</dbReference>
<proteinExistence type="predicted"/>
<dbReference type="AlphaFoldDB" id="A0A0A6RR28"/>
<accession>A0A0A6RR28</accession>
<comment type="caution">
    <text evidence="1">The sequence shown here is derived from an EMBL/GenBank/DDBJ whole genome shotgun (WGS) entry which is preliminary data.</text>
</comment>
<keyword evidence="2" id="KW-1185">Reference proteome</keyword>
<name>A0A0A6RR28_9GAMM</name>
<protein>
    <submittedName>
        <fullName evidence="1">Uncharacterized protein</fullName>
    </submittedName>
</protein>
<organism evidence="1 2">
    <name type="scientific">Candidatus Thiomargarita nelsonii</name>
    <dbReference type="NCBI Taxonomy" id="1003181"/>
    <lineage>
        <taxon>Bacteria</taxon>
        <taxon>Pseudomonadati</taxon>
        <taxon>Pseudomonadota</taxon>
        <taxon>Gammaproteobacteria</taxon>
        <taxon>Thiotrichales</taxon>
        <taxon>Thiotrichaceae</taxon>
        <taxon>Thiomargarita</taxon>
    </lineage>
</organism>
<sequence length="247" mass="28930">MLSKQELKDWLQRFKAWLQEKMGNFLAFFWPRMARWTTKVATFSQRKAGELNGLPNLQPRVSDEQTVPTSVIKAWHKEIRHSHKILLDNQKTLLEEILRTREILLENQPPVNDNEVRVPPIEDRMTVELSNELRIYLERHNLFDEKLWLALWRGDPSPCELAKRLLLEYQPLKIENYKELAAWLEKASGNQKGYFIIPTLNHECDSNLHETVEQRMVRGAINRVLEIKRLGLGCDEGVVLKAQVVSS</sequence>